<evidence type="ECO:0000313" key="3">
    <source>
        <dbReference type="EMBL" id="KAK6497081.1"/>
    </source>
</evidence>
<name>A0AAN8NAV9_9PEZI</name>
<feature type="transmembrane region" description="Helical" evidence="2">
    <location>
        <begin position="47"/>
        <end position="64"/>
    </location>
</feature>
<keyword evidence="2" id="KW-1133">Transmembrane helix</keyword>
<feature type="compositionally biased region" description="Acidic residues" evidence="1">
    <location>
        <begin position="342"/>
        <end position="352"/>
    </location>
</feature>
<keyword evidence="4" id="KW-1185">Reference proteome</keyword>
<reference evidence="3 4" key="1">
    <citation type="submission" date="2019-10" db="EMBL/GenBank/DDBJ databases">
        <authorList>
            <person name="Palmer J.M."/>
        </authorList>
    </citation>
    <scope>NUCLEOTIDE SEQUENCE [LARGE SCALE GENOMIC DNA]</scope>
    <source>
        <strain evidence="3 4">TWF506</strain>
    </source>
</reference>
<keyword evidence="2" id="KW-0812">Transmembrane</keyword>
<proteinExistence type="predicted"/>
<feature type="transmembrane region" description="Helical" evidence="2">
    <location>
        <begin position="6"/>
        <end position="26"/>
    </location>
</feature>
<sequence>MDSIHAIHGVHILFIASWPRGCTYACTRLQLLRRRPVIAVDINSKMILLLLAPLFGTIASAFYVEVVPVGFPNLDPWQLCHSTRQAQEKYELTLWAIDIASTSCEATHGDPHFQLLEGVDPDPMKYALGKDESKTWEAYASEGLEIGNRALIKPMVTTERDLNVALNYKDVDEVEGLDIVALFELRRYGSEVIDEPVVGDILKFVGGSDDLLSQDELGLQIDLVQTDAGDTQAGKQNAGRKSIFRSESSPSPDAKYPQVLFRISSPLRIYELTREIAEAKKKPKRGFAPKKALGNFFGGIKKSISNKVSNAKESVKGTLKSGFEKGLASVTGGPRMRLHGLDEDDKFEEEKEQDLGREENLRDQTDWEDQFGNDQDEGWESRLARFYGTGSDTGNARVPDEEKIKIVEDRWEDMEEGGGYFGEEGAIEPGVIQDNYIDIKVEEKPKSMEVFEVEQGKPSSQSGSKNQV</sequence>
<evidence type="ECO:0000256" key="1">
    <source>
        <dbReference type="SAM" id="MobiDB-lite"/>
    </source>
</evidence>
<protein>
    <submittedName>
        <fullName evidence="3">Uncharacterized protein</fullName>
    </submittedName>
</protein>
<dbReference type="AlphaFoldDB" id="A0AAN8NAV9"/>
<feature type="region of interest" description="Disordered" evidence="1">
    <location>
        <begin position="230"/>
        <end position="255"/>
    </location>
</feature>
<evidence type="ECO:0000313" key="4">
    <source>
        <dbReference type="Proteomes" id="UP001307849"/>
    </source>
</evidence>
<keyword evidence="2" id="KW-0472">Membrane</keyword>
<feature type="region of interest" description="Disordered" evidence="1">
    <location>
        <begin position="332"/>
        <end position="357"/>
    </location>
</feature>
<evidence type="ECO:0000256" key="2">
    <source>
        <dbReference type="SAM" id="Phobius"/>
    </source>
</evidence>
<accession>A0AAN8NAV9</accession>
<comment type="caution">
    <text evidence="3">The sequence shown here is derived from an EMBL/GenBank/DDBJ whole genome shotgun (WGS) entry which is preliminary data.</text>
</comment>
<dbReference type="EMBL" id="JAVHJM010000015">
    <property type="protein sequence ID" value="KAK6497081.1"/>
    <property type="molecule type" value="Genomic_DNA"/>
</dbReference>
<gene>
    <name evidence="3" type="ORF">TWF506_004563</name>
</gene>
<organism evidence="3 4">
    <name type="scientific">Arthrobotrys conoides</name>
    <dbReference type="NCBI Taxonomy" id="74498"/>
    <lineage>
        <taxon>Eukaryota</taxon>
        <taxon>Fungi</taxon>
        <taxon>Dikarya</taxon>
        <taxon>Ascomycota</taxon>
        <taxon>Pezizomycotina</taxon>
        <taxon>Orbiliomycetes</taxon>
        <taxon>Orbiliales</taxon>
        <taxon>Orbiliaceae</taxon>
        <taxon>Arthrobotrys</taxon>
    </lineage>
</organism>
<dbReference type="Proteomes" id="UP001307849">
    <property type="component" value="Unassembled WGS sequence"/>
</dbReference>